<dbReference type="GO" id="GO:0016020">
    <property type="term" value="C:membrane"/>
    <property type="evidence" value="ECO:0007669"/>
    <property type="project" value="InterPro"/>
</dbReference>
<dbReference type="PROSITE" id="PS50885">
    <property type="entry name" value="HAMP"/>
    <property type="match status" value="1"/>
</dbReference>
<feature type="transmembrane region" description="Helical" evidence="5">
    <location>
        <begin position="293"/>
        <end position="312"/>
    </location>
</feature>
<dbReference type="SUPFAM" id="SSF58104">
    <property type="entry name" value="Methyl-accepting chemotaxis protein (MCP) signaling domain"/>
    <property type="match status" value="1"/>
</dbReference>
<feature type="region of interest" description="Disordered" evidence="4">
    <location>
        <begin position="622"/>
        <end position="641"/>
    </location>
</feature>
<dbReference type="PROSITE" id="PS50111">
    <property type="entry name" value="CHEMOTAXIS_TRANSDUC_2"/>
    <property type="match status" value="1"/>
</dbReference>
<protein>
    <submittedName>
        <fullName evidence="8">Methyl-accepting chemotaxis protein</fullName>
    </submittedName>
</protein>
<dbReference type="SMART" id="SM00304">
    <property type="entry name" value="HAMP"/>
    <property type="match status" value="2"/>
</dbReference>
<evidence type="ECO:0000313" key="9">
    <source>
        <dbReference type="Proteomes" id="UP000199476"/>
    </source>
</evidence>
<evidence type="ECO:0000313" key="8">
    <source>
        <dbReference type="EMBL" id="SDM18564.1"/>
    </source>
</evidence>
<keyword evidence="5" id="KW-1133">Transmembrane helix</keyword>
<name>A0A1G9R5P5_9FIRM</name>
<dbReference type="Pfam" id="PF14827">
    <property type="entry name" value="dCache_3"/>
    <property type="match status" value="1"/>
</dbReference>
<reference evidence="8 9" key="1">
    <citation type="submission" date="2016-10" db="EMBL/GenBank/DDBJ databases">
        <authorList>
            <person name="de Groot N.N."/>
        </authorList>
    </citation>
    <scope>NUCLEOTIDE SEQUENCE [LARGE SCALE GENOMIC DNA]</scope>
    <source>
        <strain evidence="8 9">SLAS-1</strain>
    </source>
</reference>
<evidence type="ECO:0000256" key="1">
    <source>
        <dbReference type="ARBA" id="ARBA00023224"/>
    </source>
</evidence>
<dbReference type="InterPro" id="IPR004089">
    <property type="entry name" value="MCPsignal_dom"/>
</dbReference>
<dbReference type="GO" id="GO:0007165">
    <property type="term" value="P:signal transduction"/>
    <property type="evidence" value="ECO:0007669"/>
    <property type="project" value="UniProtKB-KW"/>
</dbReference>
<sequence length="673" mass="74335">MPSLRKMSFKKKLIIAVVLGIIILSTGLSLYSLNQSNTVLQEEEEEFFAALGNFLEAQIEDRVEMARVNVLRTANNQMVQEFFGERERQQMAEFLGPEIEAVEEEVGRVHFHEPDSTSFLRVHRPERYGDDLSDVREIVNEANSRQEFLQGLEAGTSAISIRAIAPVEYEGEHVGTVEFGSAFDDYFAHRLQENLGGEIFFYVFEDEDMPFWEEVSEDDGLFGATAEDRWQVPQEKLAEAETGERVFFYSEDETEGIYLLPFEDYSGEVLGYIKTVQDREDVVAQSAAITRNIGIFSVAGTAAVGVLIFLLISRLLKPVEMLAERAAEVADGDLSGQVKIKSRGELGDLADSFNEMTNGLKNLILGIDDNSDSVVDASRQLSRASDDMGQSSEEIARTITEVAEKSEDINTDIQNIDETSEKVAEDGGQLMENVNEVLQEASDSVETAREGQESINEAIEQLDTVSETVEFATDAIEKLNKRSQQIGNMIEVIESIASQTNLLALNAAIEAARAGEAGRGFSVVAEEIRELAEESSEAAGEITSLIEDIQSETQATINSMQTNIKQVDKQIESINEAGDSLEGIVSTSRSTEERVEEMKDFAEDLGRRIKDINQSINSISESVEDNAASSEEVSALAEEQSASVEEVAASADELENMAEHLKEMISAFNIEQE</sequence>
<evidence type="ECO:0000256" key="3">
    <source>
        <dbReference type="PROSITE-ProRule" id="PRU00284"/>
    </source>
</evidence>
<dbReference type="AlphaFoldDB" id="A0A1G9R5P5"/>
<keyword evidence="9" id="KW-1185">Reference proteome</keyword>
<accession>A0A1G9R5P5</accession>
<dbReference type="SUPFAM" id="SSF103190">
    <property type="entry name" value="Sensory domain-like"/>
    <property type="match status" value="1"/>
</dbReference>
<evidence type="ECO:0000256" key="2">
    <source>
        <dbReference type="ARBA" id="ARBA00029447"/>
    </source>
</evidence>
<feature type="domain" description="Methyl-accepting transducer" evidence="6">
    <location>
        <begin position="384"/>
        <end position="655"/>
    </location>
</feature>
<keyword evidence="5" id="KW-0812">Transmembrane</keyword>
<dbReference type="InterPro" id="IPR029150">
    <property type="entry name" value="dCache_3"/>
</dbReference>
<dbReference type="InterPro" id="IPR029151">
    <property type="entry name" value="Sensor-like_sf"/>
</dbReference>
<dbReference type="PANTHER" id="PTHR32089">
    <property type="entry name" value="METHYL-ACCEPTING CHEMOTAXIS PROTEIN MCPB"/>
    <property type="match status" value="1"/>
</dbReference>
<evidence type="ECO:0000259" key="6">
    <source>
        <dbReference type="PROSITE" id="PS50111"/>
    </source>
</evidence>
<comment type="similarity">
    <text evidence="2">Belongs to the methyl-accepting chemotaxis (MCP) protein family.</text>
</comment>
<dbReference type="CDD" id="cd06225">
    <property type="entry name" value="HAMP"/>
    <property type="match status" value="1"/>
</dbReference>
<dbReference type="Pfam" id="PF00015">
    <property type="entry name" value="MCPsignal"/>
    <property type="match status" value="1"/>
</dbReference>
<dbReference type="Pfam" id="PF00672">
    <property type="entry name" value="HAMP"/>
    <property type="match status" value="1"/>
</dbReference>
<proteinExistence type="inferred from homology"/>
<dbReference type="SMART" id="SM00283">
    <property type="entry name" value="MA"/>
    <property type="match status" value="1"/>
</dbReference>
<evidence type="ECO:0000256" key="4">
    <source>
        <dbReference type="SAM" id="MobiDB-lite"/>
    </source>
</evidence>
<dbReference type="EMBL" id="FNGO01000020">
    <property type="protein sequence ID" value="SDM18564.1"/>
    <property type="molecule type" value="Genomic_DNA"/>
</dbReference>
<dbReference type="STRING" id="321763.SAMN04488692_12023"/>
<dbReference type="Proteomes" id="UP000199476">
    <property type="component" value="Unassembled WGS sequence"/>
</dbReference>
<dbReference type="InterPro" id="IPR003660">
    <property type="entry name" value="HAMP_dom"/>
</dbReference>
<keyword evidence="5" id="KW-0472">Membrane</keyword>
<keyword evidence="1 3" id="KW-0807">Transducer</keyword>
<gene>
    <name evidence="8" type="ORF">SAMN04488692_12023</name>
</gene>
<organism evidence="8 9">
    <name type="scientific">Halarsenatibacter silvermanii</name>
    <dbReference type="NCBI Taxonomy" id="321763"/>
    <lineage>
        <taxon>Bacteria</taxon>
        <taxon>Bacillati</taxon>
        <taxon>Bacillota</taxon>
        <taxon>Clostridia</taxon>
        <taxon>Halanaerobiales</taxon>
        <taxon>Halarsenatibacteraceae</taxon>
        <taxon>Halarsenatibacter</taxon>
    </lineage>
</organism>
<dbReference type="PANTHER" id="PTHR32089:SF112">
    <property type="entry name" value="LYSOZYME-LIKE PROTEIN-RELATED"/>
    <property type="match status" value="1"/>
</dbReference>
<feature type="domain" description="HAMP" evidence="7">
    <location>
        <begin position="313"/>
        <end position="365"/>
    </location>
</feature>
<dbReference type="Gene3D" id="1.10.287.950">
    <property type="entry name" value="Methyl-accepting chemotaxis protein"/>
    <property type="match status" value="1"/>
</dbReference>
<evidence type="ECO:0000256" key="5">
    <source>
        <dbReference type="SAM" id="Phobius"/>
    </source>
</evidence>
<feature type="compositionally biased region" description="Low complexity" evidence="4">
    <location>
        <begin position="627"/>
        <end position="641"/>
    </location>
</feature>
<evidence type="ECO:0000259" key="7">
    <source>
        <dbReference type="PROSITE" id="PS50885"/>
    </source>
</evidence>
<dbReference type="CDD" id="cd11386">
    <property type="entry name" value="MCP_signal"/>
    <property type="match status" value="1"/>
</dbReference>